<accession>A0A6I4NV25</accession>
<evidence type="ECO:0000256" key="1">
    <source>
        <dbReference type="SAM" id="Phobius"/>
    </source>
</evidence>
<evidence type="ECO:0000313" key="3">
    <source>
        <dbReference type="Proteomes" id="UP000471501"/>
    </source>
</evidence>
<keyword evidence="3" id="KW-1185">Reference proteome</keyword>
<name>A0A6I4NV25_9FLAO</name>
<protein>
    <recommendedName>
        <fullName evidence="4">Sugar transporter</fullName>
    </recommendedName>
</protein>
<organism evidence="2 3">
    <name type="scientific">Flavobacterium hydrocarbonoxydans</name>
    <dbReference type="NCBI Taxonomy" id="2683249"/>
    <lineage>
        <taxon>Bacteria</taxon>
        <taxon>Pseudomonadati</taxon>
        <taxon>Bacteroidota</taxon>
        <taxon>Flavobacteriia</taxon>
        <taxon>Flavobacteriales</taxon>
        <taxon>Flavobacteriaceae</taxon>
        <taxon>Flavobacterium</taxon>
    </lineage>
</organism>
<reference evidence="2 3" key="1">
    <citation type="submission" date="2019-12" db="EMBL/GenBank/DDBJ databases">
        <authorList>
            <person name="Kim Y.S."/>
        </authorList>
    </citation>
    <scope>NUCLEOTIDE SEQUENCE [LARGE SCALE GENOMIC DNA]</scope>
    <source>
        <strain evidence="2 3">GA093</strain>
    </source>
</reference>
<gene>
    <name evidence="2" type="ORF">GON26_10890</name>
</gene>
<proteinExistence type="predicted"/>
<keyword evidence="1" id="KW-1133">Transmembrane helix</keyword>
<dbReference type="EMBL" id="WSTB01000005">
    <property type="protein sequence ID" value="MWB94874.1"/>
    <property type="molecule type" value="Genomic_DNA"/>
</dbReference>
<dbReference type="Proteomes" id="UP000471501">
    <property type="component" value="Unassembled WGS sequence"/>
</dbReference>
<keyword evidence="1" id="KW-0472">Membrane</keyword>
<sequence>MKTTTLKSTTSSPMPWHGWILGGILLLFGIASCLDYIMSVAQGETYFRSSGMTNEQIMYYTSFPLWATIGWTVSVWGNFFAAAAMLFRSRKSVGLFVICLIGSLGFIVYSYFFSAGVEAMGVLWSMPIIMALVTTAMIFYCQYLTQKRVLR</sequence>
<feature type="transmembrane region" description="Helical" evidence="1">
    <location>
        <begin position="124"/>
        <end position="145"/>
    </location>
</feature>
<dbReference type="RefSeq" id="WP_160374843.1">
    <property type="nucleotide sequence ID" value="NZ_WSTB01000005.1"/>
</dbReference>
<feature type="transmembrane region" description="Helical" evidence="1">
    <location>
        <begin position="57"/>
        <end position="81"/>
    </location>
</feature>
<evidence type="ECO:0008006" key="4">
    <source>
        <dbReference type="Google" id="ProtNLM"/>
    </source>
</evidence>
<keyword evidence="1" id="KW-0812">Transmembrane</keyword>
<dbReference type="AlphaFoldDB" id="A0A6I4NV25"/>
<dbReference type="PROSITE" id="PS51257">
    <property type="entry name" value="PROKAR_LIPOPROTEIN"/>
    <property type="match status" value="1"/>
</dbReference>
<feature type="transmembrane region" description="Helical" evidence="1">
    <location>
        <begin position="93"/>
        <end position="112"/>
    </location>
</feature>
<evidence type="ECO:0000313" key="2">
    <source>
        <dbReference type="EMBL" id="MWB94874.1"/>
    </source>
</evidence>
<comment type="caution">
    <text evidence="2">The sequence shown here is derived from an EMBL/GenBank/DDBJ whole genome shotgun (WGS) entry which is preliminary data.</text>
</comment>